<feature type="transmembrane region" description="Helical" evidence="2">
    <location>
        <begin position="716"/>
        <end position="737"/>
    </location>
</feature>
<dbReference type="AlphaFoldDB" id="A0A2N1PKQ9"/>
<evidence type="ECO:0000313" key="3">
    <source>
        <dbReference type="EMBL" id="PKK88911.1"/>
    </source>
</evidence>
<accession>A0A2N1PKQ9</accession>
<feature type="transmembrane region" description="Helical" evidence="2">
    <location>
        <begin position="631"/>
        <end position="651"/>
    </location>
</feature>
<dbReference type="Pfam" id="PF01564">
    <property type="entry name" value="Spermine_synth"/>
    <property type="match status" value="1"/>
</dbReference>
<feature type="transmembrane region" description="Helical" evidence="2">
    <location>
        <begin position="657"/>
        <end position="680"/>
    </location>
</feature>
<proteinExistence type="predicted"/>
<evidence type="ECO:0008006" key="5">
    <source>
        <dbReference type="Google" id="ProtNLM"/>
    </source>
</evidence>
<dbReference type="SUPFAM" id="SSF53335">
    <property type="entry name" value="S-adenosyl-L-methionine-dependent methyltransferases"/>
    <property type="match status" value="1"/>
</dbReference>
<dbReference type="Gene3D" id="1.20.1250.20">
    <property type="entry name" value="MFS general substrate transporter like domains"/>
    <property type="match status" value="1"/>
</dbReference>
<evidence type="ECO:0000313" key="4">
    <source>
        <dbReference type="Proteomes" id="UP000233256"/>
    </source>
</evidence>
<dbReference type="PANTHER" id="PTHR43317:SF1">
    <property type="entry name" value="THERMOSPERMINE SYNTHASE ACAULIS5"/>
    <property type="match status" value="1"/>
</dbReference>
<protein>
    <recommendedName>
        <fullName evidence="5">PABS domain-containing protein</fullName>
    </recommendedName>
</protein>
<dbReference type="Proteomes" id="UP000233256">
    <property type="component" value="Unassembled WGS sequence"/>
</dbReference>
<dbReference type="PANTHER" id="PTHR43317">
    <property type="entry name" value="THERMOSPERMINE SYNTHASE ACAULIS5"/>
    <property type="match status" value="1"/>
</dbReference>
<comment type="caution">
    <text evidence="3">The sequence shown here is derived from an EMBL/GenBank/DDBJ whole genome shotgun (WGS) entry which is preliminary data.</text>
</comment>
<keyword evidence="2" id="KW-1133">Transmembrane helix</keyword>
<feature type="transmembrane region" description="Helical" evidence="2">
    <location>
        <begin position="558"/>
        <end position="578"/>
    </location>
</feature>
<feature type="transmembrane region" description="Helical" evidence="2">
    <location>
        <begin position="129"/>
        <end position="153"/>
    </location>
</feature>
<dbReference type="InterPro" id="IPR029063">
    <property type="entry name" value="SAM-dependent_MTases_sf"/>
</dbReference>
<dbReference type="Gene3D" id="3.40.50.150">
    <property type="entry name" value="Vaccinia Virus protein VP39"/>
    <property type="match status" value="1"/>
</dbReference>
<name>A0A2N1PKQ9_9BACT</name>
<gene>
    <name evidence="3" type="ORF">CVV64_16845</name>
</gene>
<reference evidence="3 4" key="1">
    <citation type="journal article" date="2017" name="ISME J.">
        <title>Potential for microbial H2 and metal transformations associated with novel bacteria and archaea in deep terrestrial subsurface sediments.</title>
        <authorList>
            <person name="Hernsdorf A.W."/>
            <person name="Amano Y."/>
            <person name="Miyakawa K."/>
            <person name="Ise K."/>
            <person name="Suzuki Y."/>
            <person name="Anantharaman K."/>
            <person name="Probst A."/>
            <person name="Burstein D."/>
            <person name="Thomas B.C."/>
            <person name="Banfield J.F."/>
        </authorList>
    </citation>
    <scope>NUCLEOTIDE SEQUENCE [LARGE SCALE GENOMIC DNA]</scope>
    <source>
        <strain evidence="3">HGW-Wallbacteria-1</strain>
    </source>
</reference>
<feature type="transmembrane region" description="Helical" evidence="2">
    <location>
        <begin position="165"/>
        <end position="187"/>
    </location>
</feature>
<dbReference type="CDD" id="cd02440">
    <property type="entry name" value="AdoMet_MTases"/>
    <property type="match status" value="1"/>
</dbReference>
<feature type="transmembrane region" description="Helical" evidence="2">
    <location>
        <begin position="193"/>
        <end position="211"/>
    </location>
</feature>
<feature type="transmembrane region" description="Helical" evidence="2">
    <location>
        <begin position="88"/>
        <end position="109"/>
    </location>
</feature>
<dbReference type="EMBL" id="PGXC01000031">
    <property type="protein sequence ID" value="PKK88911.1"/>
    <property type="molecule type" value="Genomic_DNA"/>
</dbReference>
<sequence length="831" mass="87879">MSPKGSAVSSDGAAKKSPLLLAGGFLGASAALSQILVIRESLTVFSGNEITLSIILALWFLGICIGSRAAGFVFAFRSAQTIASRNASSLVGISILLMGPVAVLALLLSRWARALLSIPLGTIPTFMKVVAGTALTAIPVSFVIGFAFPALAAMVRGSREKGATALAYTAEGAGAALAGITYTFILAGNVTNGAIAMGIWAAGMMIWGLYLGRGASSLIAMTLSLSILLQAPSLDSATAQLRWNTICPDLPLVENIDTRYQNIALTKQAELYSIYCDGVYTFSFPDPYVVAEDAFMALVQHPEPTRILLVGDGTGALAAPILALTKLNASVTAVPFDPGVSDMLRRHTPAGYLPSEKSEKFRSVAGDGRTFIKNSRQTFDLVILNLPESSSIMTNRYHTREFFREVKTRLAPGGTLATSVSSSSNYLSAEGAIYLAQEIATLKAVFAHVTVIPGQKARVFASDSPASIITSPLEMISRYSALGSFTSTFDPEMFHVLVEEDRVIARQEELERYVEKASLNTDDWPSAFISHLRFWEKMATGTGSDQGGALFLRGLRQIWPWIMGIPAVLLFLMAVRFLSLPANNSNHSDSADPLNTESANTANTVNTVNTVNRASTESANTVPMRGTALKWGVLTTGFTAMATQTALLAIFQTVYGYLYSSIGAINGIFMAGLILGGYMASRSGGRLFMLSETLAMATPLGAWLLAALFLTGDTTFWLSMGVMGYLAFGFATFLAGWATGLSLPSAAAEMVFQTTSDGPDRDVGSHEGEAAASLNFHDHVGAMAGAALMGLCIIPVMGFKAGLVAVALLKGASLACNGAASLAIFIRRNRT</sequence>
<organism evidence="3 4">
    <name type="scientific">Candidatus Wallbacteria bacterium HGW-Wallbacteria-1</name>
    <dbReference type="NCBI Taxonomy" id="2013854"/>
    <lineage>
        <taxon>Bacteria</taxon>
        <taxon>Candidatus Walliibacteriota</taxon>
    </lineage>
</organism>
<keyword evidence="1" id="KW-0620">Polyamine biosynthesis</keyword>
<evidence type="ECO:0000256" key="1">
    <source>
        <dbReference type="ARBA" id="ARBA00023115"/>
    </source>
</evidence>
<keyword evidence="2" id="KW-0472">Membrane</keyword>
<feature type="transmembrane region" description="Helical" evidence="2">
    <location>
        <begin position="20"/>
        <end position="38"/>
    </location>
</feature>
<keyword evidence="2" id="KW-0812">Transmembrane</keyword>
<feature type="transmembrane region" description="Helical" evidence="2">
    <location>
        <begin position="50"/>
        <end position="76"/>
    </location>
</feature>
<dbReference type="InterPro" id="IPR036259">
    <property type="entry name" value="MFS_trans_sf"/>
</dbReference>
<feature type="transmembrane region" description="Helical" evidence="2">
    <location>
        <begin position="687"/>
        <end position="710"/>
    </location>
</feature>
<dbReference type="GO" id="GO:0006596">
    <property type="term" value="P:polyamine biosynthetic process"/>
    <property type="evidence" value="ECO:0007669"/>
    <property type="project" value="UniProtKB-KW"/>
</dbReference>
<evidence type="ECO:0000256" key="2">
    <source>
        <dbReference type="SAM" id="Phobius"/>
    </source>
</evidence>